<keyword evidence="2" id="KW-1185">Reference proteome</keyword>
<dbReference type="EMBL" id="JAJFAZ020000004">
    <property type="protein sequence ID" value="KAI5335067.1"/>
    <property type="molecule type" value="Genomic_DNA"/>
</dbReference>
<gene>
    <name evidence="1" type="ORF">L3X38_025200</name>
</gene>
<protein>
    <submittedName>
        <fullName evidence="1">Uncharacterized protein</fullName>
    </submittedName>
</protein>
<evidence type="ECO:0000313" key="2">
    <source>
        <dbReference type="Proteomes" id="UP001054821"/>
    </source>
</evidence>
<sequence length="208" mass="23362">MVNANFPRLDQPRPRLDLGGSANVVAERRAREILPDPKAKGKAKTCPEVVKVPETKVLTKEEPPKAIVLCSRCQCKVTLRWYEEIDLLNPSWDRSMQIPMGEGKNWDVAYVSRPRPADVKLREKLRLELELVKAEAVASLEAAAVEEIKLHREWVNGRVVVTAPEEPILELETHLTGAFEAKNSKAEVCRPTKMVGKEPLKGEKTRVA</sequence>
<dbReference type="AlphaFoldDB" id="A0AAD4W360"/>
<name>A0AAD4W360_PRUDU</name>
<evidence type="ECO:0000313" key="1">
    <source>
        <dbReference type="EMBL" id="KAI5335067.1"/>
    </source>
</evidence>
<dbReference type="Proteomes" id="UP001054821">
    <property type="component" value="Chromosome 4"/>
</dbReference>
<proteinExistence type="predicted"/>
<comment type="caution">
    <text evidence="1">The sequence shown here is derived from an EMBL/GenBank/DDBJ whole genome shotgun (WGS) entry which is preliminary data.</text>
</comment>
<accession>A0AAD4W360</accession>
<organism evidence="1 2">
    <name type="scientific">Prunus dulcis</name>
    <name type="common">Almond</name>
    <name type="synonym">Amygdalus dulcis</name>
    <dbReference type="NCBI Taxonomy" id="3755"/>
    <lineage>
        <taxon>Eukaryota</taxon>
        <taxon>Viridiplantae</taxon>
        <taxon>Streptophyta</taxon>
        <taxon>Embryophyta</taxon>
        <taxon>Tracheophyta</taxon>
        <taxon>Spermatophyta</taxon>
        <taxon>Magnoliopsida</taxon>
        <taxon>eudicotyledons</taxon>
        <taxon>Gunneridae</taxon>
        <taxon>Pentapetalae</taxon>
        <taxon>rosids</taxon>
        <taxon>fabids</taxon>
        <taxon>Rosales</taxon>
        <taxon>Rosaceae</taxon>
        <taxon>Amygdaloideae</taxon>
        <taxon>Amygdaleae</taxon>
        <taxon>Prunus</taxon>
    </lineage>
</organism>
<reference evidence="1 2" key="1">
    <citation type="journal article" date="2022" name="G3 (Bethesda)">
        <title>Whole-genome sequence and methylome profiling of the almond [Prunus dulcis (Mill.) D.A. Webb] cultivar 'Nonpareil'.</title>
        <authorList>
            <person name="D'Amico-Willman K.M."/>
            <person name="Ouma W.Z."/>
            <person name="Meulia T."/>
            <person name="Sideli G.M."/>
            <person name="Gradziel T.M."/>
            <person name="Fresnedo-Ramirez J."/>
        </authorList>
    </citation>
    <scope>NUCLEOTIDE SEQUENCE [LARGE SCALE GENOMIC DNA]</scope>
    <source>
        <strain evidence="1">Clone GOH B32 T37-40</strain>
    </source>
</reference>